<evidence type="ECO:0000256" key="1">
    <source>
        <dbReference type="SAM" id="Phobius"/>
    </source>
</evidence>
<sequence length="166" mass="18257">MCNELRSGKLIGYFFAIPCSIVTLVSFYQSGNSLGFLLLAFVFGLGAAVGLNLLLHPKTLVSVNDNVLELYSGSLFRNNKLIVVPLDNLARFEVRTVTDLDGSSWILSLYLYQEQSISKEAKDWIASTVPDSVTRQASDTTIHWSLTWPEGGVKGAEQKLRELIGG</sequence>
<feature type="transmembrane region" description="Helical" evidence="1">
    <location>
        <begin position="10"/>
        <end position="28"/>
    </location>
</feature>
<dbReference type="EMBL" id="AP026866">
    <property type="protein sequence ID" value="BDS07772.1"/>
    <property type="molecule type" value="Genomic_DNA"/>
</dbReference>
<evidence type="ECO:0008006" key="3">
    <source>
        <dbReference type="Google" id="ProtNLM"/>
    </source>
</evidence>
<organism evidence="2">
    <name type="scientific">Oceaniferula spumae</name>
    <dbReference type="NCBI Taxonomy" id="2979115"/>
    <lineage>
        <taxon>Bacteria</taxon>
        <taxon>Pseudomonadati</taxon>
        <taxon>Verrucomicrobiota</taxon>
        <taxon>Verrucomicrobiia</taxon>
        <taxon>Verrucomicrobiales</taxon>
        <taxon>Verrucomicrobiaceae</taxon>
        <taxon>Oceaniferula</taxon>
    </lineage>
</organism>
<protein>
    <recommendedName>
        <fullName evidence="3">DUF58 domain-containing protein</fullName>
    </recommendedName>
</protein>
<keyword evidence="1" id="KW-1133">Transmembrane helix</keyword>
<proteinExistence type="predicted"/>
<name>A0AAT9FPE1_9BACT</name>
<feature type="transmembrane region" description="Helical" evidence="1">
    <location>
        <begin position="34"/>
        <end position="55"/>
    </location>
</feature>
<keyword evidence="1" id="KW-0812">Transmembrane</keyword>
<keyword evidence="1" id="KW-0472">Membrane</keyword>
<reference evidence="2" key="1">
    <citation type="submission" date="2024-07" db="EMBL/GenBank/DDBJ databases">
        <title>Complete genome sequence of Verrucomicrobiaceae bacterium NT6N.</title>
        <authorList>
            <person name="Huang C."/>
            <person name="Takami H."/>
            <person name="Hamasaki K."/>
        </authorList>
    </citation>
    <scope>NUCLEOTIDE SEQUENCE</scope>
    <source>
        <strain evidence="2">NT6N</strain>
    </source>
</reference>
<dbReference type="AlphaFoldDB" id="A0AAT9FPE1"/>
<gene>
    <name evidence="2" type="ORF">NT6N_28120</name>
</gene>
<evidence type="ECO:0000313" key="2">
    <source>
        <dbReference type="EMBL" id="BDS07772.1"/>
    </source>
</evidence>
<accession>A0AAT9FPE1</accession>
<dbReference type="KEGG" id="osu:NT6N_28120"/>